<dbReference type="AlphaFoldDB" id="A0A285MT94"/>
<dbReference type="Proteomes" id="UP000219048">
    <property type="component" value="Unassembled WGS sequence"/>
</dbReference>
<dbReference type="OrthoDB" id="598356at2"/>
<dbReference type="Pfam" id="PF02597">
    <property type="entry name" value="ThiS"/>
    <property type="match status" value="1"/>
</dbReference>
<dbReference type="GO" id="GO:1990133">
    <property type="term" value="C:molybdopterin adenylyltransferase complex"/>
    <property type="evidence" value="ECO:0007669"/>
    <property type="project" value="TreeGrafter"/>
</dbReference>
<dbReference type="InterPro" id="IPR044672">
    <property type="entry name" value="MOCS2A"/>
</dbReference>
<dbReference type="RefSeq" id="WP_097045358.1">
    <property type="nucleotide sequence ID" value="NZ_OBEH01000002.1"/>
</dbReference>
<dbReference type="EMBL" id="OBEH01000002">
    <property type="protein sequence ID" value="SNY99903.1"/>
    <property type="molecule type" value="Genomic_DNA"/>
</dbReference>
<dbReference type="PANTHER" id="PTHR33359:SF1">
    <property type="entry name" value="MOLYBDOPTERIN SYNTHASE SULFUR CARRIER SUBUNIT"/>
    <property type="match status" value="1"/>
</dbReference>
<evidence type="ECO:0000256" key="1">
    <source>
        <dbReference type="ARBA" id="ARBA00022741"/>
    </source>
</evidence>
<dbReference type="PANTHER" id="PTHR33359">
    <property type="entry name" value="MOLYBDOPTERIN SYNTHASE SULFUR CARRIER SUBUNIT"/>
    <property type="match status" value="1"/>
</dbReference>
<dbReference type="CDD" id="cd00754">
    <property type="entry name" value="Ubl_MoaD"/>
    <property type="match status" value="1"/>
</dbReference>
<reference evidence="5" key="1">
    <citation type="submission" date="2017-09" db="EMBL/GenBank/DDBJ databases">
        <authorList>
            <person name="Varghese N."/>
            <person name="Submissions S."/>
        </authorList>
    </citation>
    <scope>NUCLEOTIDE SEQUENCE [LARGE SCALE GENOMIC DNA]</scope>
    <source>
        <strain evidence="5">DSM 25885</strain>
    </source>
</reference>
<dbReference type="InterPro" id="IPR003749">
    <property type="entry name" value="ThiS/MoaD-like"/>
</dbReference>
<gene>
    <name evidence="4" type="ORF">SAMN06265377_1717</name>
</gene>
<dbReference type="GO" id="GO:0006777">
    <property type="term" value="P:Mo-molybdopterin cofactor biosynthetic process"/>
    <property type="evidence" value="ECO:0007669"/>
    <property type="project" value="InterPro"/>
</dbReference>
<keyword evidence="5" id="KW-1185">Reference proteome</keyword>
<dbReference type="GO" id="GO:0000166">
    <property type="term" value="F:nucleotide binding"/>
    <property type="evidence" value="ECO:0007669"/>
    <property type="project" value="UniProtKB-KW"/>
</dbReference>
<evidence type="ECO:0000256" key="2">
    <source>
        <dbReference type="ARBA" id="ARBA00024200"/>
    </source>
</evidence>
<sequence>MTILLFGITKDIVGSSTLSVPTSSATGRRIPRTVKELKQFLGETYPELNKLSSLAVAVNNSYATDDEAINSYDEIALIPPVSGG</sequence>
<comment type="similarity">
    <text evidence="2">Belongs to the MoaD family.</text>
</comment>
<protein>
    <recommendedName>
        <fullName evidence="3">Molybdopterin synthase sulfur carrier subunit</fullName>
    </recommendedName>
</protein>
<dbReference type="Gene3D" id="3.10.20.30">
    <property type="match status" value="1"/>
</dbReference>
<name>A0A285MT94_9FLAO</name>
<evidence type="ECO:0000313" key="4">
    <source>
        <dbReference type="EMBL" id="SNY99903.1"/>
    </source>
</evidence>
<evidence type="ECO:0000256" key="3">
    <source>
        <dbReference type="ARBA" id="ARBA00024247"/>
    </source>
</evidence>
<accession>A0A285MT94</accession>
<dbReference type="SUPFAM" id="SSF54285">
    <property type="entry name" value="MoaD/ThiS"/>
    <property type="match status" value="1"/>
</dbReference>
<dbReference type="InterPro" id="IPR016155">
    <property type="entry name" value="Mopterin_synth/thiamin_S_b"/>
</dbReference>
<evidence type="ECO:0000313" key="5">
    <source>
        <dbReference type="Proteomes" id="UP000219048"/>
    </source>
</evidence>
<dbReference type="InterPro" id="IPR012675">
    <property type="entry name" value="Beta-grasp_dom_sf"/>
</dbReference>
<organism evidence="4 5">
    <name type="scientific">Flagellimonas pacifica</name>
    <dbReference type="NCBI Taxonomy" id="1247520"/>
    <lineage>
        <taxon>Bacteria</taxon>
        <taxon>Pseudomonadati</taxon>
        <taxon>Bacteroidota</taxon>
        <taxon>Flavobacteriia</taxon>
        <taxon>Flavobacteriales</taxon>
        <taxon>Flavobacteriaceae</taxon>
        <taxon>Flagellimonas</taxon>
    </lineage>
</organism>
<proteinExistence type="inferred from homology"/>
<keyword evidence="1" id="KW-0547">Nucleotide-binding</keyword>